<dbReference type="Pfam" id="PF02518">
    <property type="entry name" value="HATPase_c"/>
    <property type="match status" value="1"/>
</dbReference>
<proteinExistence type="predicted"/>
<dbReference type="GO" id="GO:0006355">
    <property type="term" value="P:regulation of DNA-templated transcription"/>
    <property type="evidence" value="ECO:0007669"/>
    <property type="project" value="InterPro"/>
</dbReference>
<sequence length="705" mass="78291">MTSTSEILVVDDDTFVYNRVGDSLTERIQGGNALHKQQESLKEEAAMSSTREILIVDDEVALCNSLSDLLTMQGYKVSTANSGKEAEQIMVKHGFDLLLLDMNLPDTNGHQLMEYSKLVIPSALVIIITGNATMDSAISALKRGAYDYIQKPFEFEELSKTVRNALNQKKLKEENDIINEKFRLSEERYKYLVQNSPDIIYTLDENGNFTFVNNAAEHLLGISCDQLIGRHFSTIIHQDDIRRSKYVFNERRTGARSTSGVELKLNIAREKVPPSSDGVTHLTVELKSSGMYKYTENNGAKKYVGTYGVARDISERKRLEAKLHQAQKMEAVGTLAGGIAHDFNNLLMGIQGYASIMLLDLNQGHPHYEKLMSIEQYVQRGADLTKQLLGFARGGKYDVRPINLNDLVSKVARMFGRTRKEIVIKERYQQGLWSVEADAGQIEQVLLNLLVNSSHAMPDGGNLFLGSENVILDAAAIMPFNLMPGPYVKISVTDNGVGMDEATQRRIFEPFFTTKGEMGRGTGLGLASAYGIIKNHSGLIDVESEKGVGSTFRFYLPASEKAVQQEKIEQMQMLTGPETVMLVDDETMVTEVGEEILKALGYSVIVAGSGDEAVRVYQKQADKIDIIVLDMIMPGMSGGETYDCFKKINPNVKVLLSSGYSVDGMAQDILDRGCNMFIQKPFNIKELSKKLRDVLDQPSICSPQV</sequence>
<dbReference type="InterPro" id="IPR035965">
    <property type="entry name" value="PAS-like_dom_sf"/>
</dbReference>
<evidence type="ECO:0000256" key="3">
    <source>
        <dbReference type="ARBA" id="ARBA00022553"/>
    </source>
</evidence>
<evidence type="ECO:0000259" key="11">
    <source>
        <dbReference type="PROSITE" id="PS50110"/>
    </source>
</evidence>
<dbReference type="Gene3D" id="3.30.450.20">
    <property type="entry name" value="PAS domain"/>
    <property type="match status" value="1"/>
</dbReference>
<feature type="domain" description="Response regulatory" evidence="11">
    <location>
        <begin position="52"/>
        <end position="166"/>
    </location>
</feature>
<accession>A0A445MUN5</accession>
<evidence type="ECO:0000256" key="5">
    <source>
        <dbReference type="ARBA" id="ARBA00022741"/>
    </source>
</evidence>
<dbReference type="SUPFAM" id="SSF52172">
    <property type="entry name" value="CheY-like"/>
    <property type="match status" value="2"/>
</dbReference>
<dbReference type="InterPro" id="IPR003594">
    <property type="entry name" value="HATPase_dom"/>
</dbReference>
<feature type="modified residue" description="4-aspartylphosphate" evidence="9">
    <location>
        <position position="630"/>
    </location>
</feature>
<protein>
    <recommendedName>
        <fullName evidence="2">histidine kinase</fullName>
        <ecNumber evidence="2">2.7.13.3</ecNumber>
    </recommendedName>
</protein>
<organism evidence="13">
    <name type="scientific">uncultured Desulfobacterium sp</name>
    <dbReference type="NCBI Taxonomy" id="201089"/>
    <lineage>
        <taxon>Bacteria</taxon>
        <taxon>Pseudomonadati</taxon>
        <taxon>Thermodesulfobacteriota</taxon>
        <taxon>Desulfobacteria</taxon>
        <taxon>Desulfobacterales</taxon>
        <taxon>Desulfobacteriaceae</taxon>
        <taxon>Desulfobacterium</taxon>
        <taxon>environmental samples</taxon>
    </lineage>
</organism>
<dbReference type="Pfam" id="PF00072">
    <property type="entry name" value="Response_reg"/>
    <property type="match status" value="2"/>
</dbReference>
<dbReference type="Pfam" id="PF00989">
    <property type="entry name" value="PAS"/>
    <property type="match status" value="1"/>
</dbReference>
<keyword evidence="7" id="KW-0067">ATP-binding</keyword>
<feature type="modified residue" description="4-aspartylphosphate" evidence="9">
    <location>
        <position position="101"/>
    </location>
</feature>
<dbReference type="Gene3D" id="3.40.50.2300">
    <property type="match status" value="2"/>
</dbReference>
<dbReference type="SMART" id="SM00091">
    <property type="entry name" value="PAS"/>
    <property type="match status" value="1"/>
</dbReference>
<keyword evidence="5" id="KW-0547">Nucleotide-binding</keyword>
<dbReference type="SMART" id="SM00388">
    <property type="entry name" value="HisKA"/>
    <property type="match status" value="1"/>
</dbReference>
<dbReference type="InterPro" id="IPR036097">
    <property type="entry name" value="HisK_dim/P_sf"/>
</dbReference>
<evidence type="ECO:0000256" key="6">
    <source>
        <dbReference type="ARBA" id="ARBA00022777"/>
    </source>
</evidence>
<keyword evidence="3 9" id="KW-0597">Phosphoprotein</keyword>
<keyword evidence="4" id="KW-0808">Transferase</keyword>
<keyword evidence="8" id="KW-0902">Two-component regulatory system</keyword>
<evidence type="ECO:0000256" key="1">
    <source>
        <dbReference type="ARBA" id="ARBA00000085"/>
    </source>
</evidence>
<dbReference type="SUPFAM" id="SSF47384">
    <property type="entry name" value="Homodimeric domain of signal transducing histidine kinase"/>
    <property type="match status" value="1"/>
</dbReference>
<dbReference type="SMART" id="SM00387">
    <property type="entry name" value="HATPase_c"/>
    <property type="match status" value="1"/>
</dbReference>
<evidence type="ECO:0000313" key="13">
    <source>
        <dbReference type="EMBL" id="SPD73071.1"/>
    </source>
</evidence>
<dbReference type="Gene3D" id="1.10.287.130">
    <property type="match status" value="1"/>
</dbReference>
<dbReference type="InterPro" id="IPR003661">
    <property type="entry name" value="HisK_dim/P_dom"/>
</dbReference>
<dbReference type="GO" id="GO:0005524">
    <property type="term" value="F:ATP binding"/>
    <property type="evidence" value="ECO:0007669"/>
    <property type="project" value="UniProtKB-KW"/>
</dbReference>
<dbReference type="PANTHER" id="PTHR43065">
    <property type="entry name" value="SENSOR HISTIDINE KINASE"/>
    <property type="match status" value="1"/>
</dbReference>
<dbReference type="CDD" id="cd00082">
    <property type="entry name" value="HisKA"/>
    <property type="match status" value="1"/>
</dbReference>
<dbReference type="AlphaFoldDB" id="A0A445MUN5"/>
<dbReference type="GO" id="GO:0000155">
    <property type="term" value="F:phosphorelay sensor kinase activity"/>
    <property type="evidence" value="ECO:0007669"/>
    <property type="project" value="InterPro"/>
</dbReference>
<dbReference type="CDD" id="cd00130">
    <property type="entry name" value="PAS"/>
    <property type="match status" value="1"/>
</dbReference>
<dbReference type="NCBIfam" id="TIGR00229">
    <property type="entry name" value="sensory_box"/>
    <property type="match status" value="1"/>
</dbReference>
<evidence type="ECO:0000256" key="7">
    <source>
        <dbReference type="ARBA" id="ARBA00022840"/>
    </source>
</evidence>
<reference evidence="13" key="1">
    <citation type="submission" date="2018-01" db="EMBL/GenBank/DDBJ databases">
        <authorList>
            <person name="Regsiter A."/>
            <person name="William W."/>
        </authorList>
    </citation>
    <scope>NUCLEOTIDE SEQUENCE</scope>
    <source>
        <strain evidence="13">TRIP AH-1</strain>
    </source>
</reference>
<dbReference type="PROSITE" id="PS50112">
    <property type="entry name" value="PAS"/>
    <property type="match status" value="1"/>
</dbReference>
<dbReference type="PROSITE" id="PS50110">
    <property type="entry name" value="RESPONSE_REGULATORY"/>
    <property type="match status" value="2"/>
</dbReference>
<feature type="domain" description="Response regulatory" evidence="11">
    <location>
        <begin position="579"/>
        <end position="695"/>
    </location>
</feature>
<comment type="catalytic activity">
    <reaction evidence="1">
        <text>ATP + protein L-histidine = ADP + protein N-phospho-L-histidine.</text>
        <dbReference type="EC" id="2.7.13.3"/>
    </reaction>
</comment>
<dbReference type="EC" id="2.7.13.3" evidence="2"/>
<dbReference type="InterPro" id="IPR013767">
    <property type="entry name" value="PAS_fold"/>
</dbReference>
<evidence type="ECO:0000256" key="9">
    <source>
        <dbReference type="PROSITE-ProRule" id="PRU00169"/>
    </source>
</evidence>
<dbReference type="PANTHER" id="PTHR43065:SF46">
    <property type="entry name" value="C4-DICARBOXYLATE TRANSPORT SENSOR PROTEIN DCTB"/>
    <property type="match status" value="1"/>
</dbReference>
<dbReference type="InterPro" id="IPR001789">
    <property type="entry name" value="Sig_transdc_resp-reg_receiver"/>
</dbReference>
<name>A0A445MUN5_9BACT</name>
<dbReference type="SMART" id="SM00448">
    <property type="entry name" value="REC"/>
    <property type="match status" value="2"/>
</dbReference>
<dbReference type="InterPro" id="IPR004358">
    <property type="entry name" value="Sig_transdc_His_kin-like_C"/>
</dbReference>
<feature type="domain" description="PAS" evidence="12">
    <location>
        <begin position="185"/>
        <end position="240"/>
    </location>
</feature>
<dbReference type="EMBL" id="OJIN01000076">
    <property type="protein sequence ID" value="SPD73071.1"/>
    <property type="molecule type" value="Genomic_DNA"/>
</dbReference>
<dbReference type="InterPro" id="IPR000014">
    <property type="entry name" value="PAS"/>
</dbReference>
<evidence type="ECO:0000259" key="12">
    <source>
        <dbReference type="PROSITE" id="PS50112"/>
    </source>
</evidence>
<dbReference type="InterPro" id="IPR011006">
    <property type="entry name" value="CheY-like_superfamily"/>
</dbReference>
<evidence type="ECO:0000256" key="4">
    <source>
        <dbReference type="ARBA" id="ARBA00022679"/>
    </source>
</evidence>
<dbReference type="InterPro" id="IPR005467">
    <property type="entry name" value="His_kinase_dom"/>
</dbReference>
<gene>
    <name evidence="13" type="ORF">PITCH_A1670014</name>
</gene>
<dbReference type="SUPFAM" id="SSF55785">
    <property type="entry name" value="PYP-like sensor domain (PAS domain)"/>
    <property type="match status" value="1"/>
</dbReference>
<dbReference type="PROSITE" id="PS50109">
    <property type="entry name" value="HIS_KIN"/>
    <property type="match status" value="1"/>
</dbReference>
<dbReference type="PRINTS" id="PR00344">
    <property type="entry name" value="BCTRLSENSOR"/>
</dbReference>
<dbReference type="SUPFAM" id="SSF55874">
    <property type="entry name" value="ATPase domain of HSP90 chaperone/DNA topoisomerase II/histidine kinase"/>
    <property type="match status" value="1"/>
</dbReference>
<evidence type="ECO:0000256" key="2">
    <source>
        <dbReference type="ARBA" id="ARBA00012438"/>
    </source>
</evidence>
<feature type="domain" description="Histidine kinase" evidence="10">
    <location>
        <begin position="338"/>
        <end position="560"/>
    </location>
</feature>
<evidence type="ECO:0000259" key="10">
    <source>
        <dbReference type="PROSITE" id="PS50109"/>
    </source>
</evidence>
<dbReference type="Gene3D" id="3.30.565.10">
    <property type="entry name" value="Histidine kinase-like ATPase, C-terminal domain"/>
    <property type="match status" value="1"/>
</dbReference>
<dbReference type="CDD" id="cd00156">
    <property type="entry name" value="REC"/>
    <property type="match status" value="1"/>
</dbReference>
<dbReference type="InterPro" id="IPR036890">
    <property type="entry name" value="HATPase_C_sf"/>
</dbReference>
<evidence type="ECO:0000256" key="8">
    <source>
        <dbReference type="ARBA" id="ARBA00023012"/>
    </source>
</evidence>
<keyword evidence="6 13" id="KW-0418">Kinase</keyword>